<proteinExistence type="predicted"/>
<sequence length="52" mass="5838">MLTYQARVFHRVKNACGGIKNYSGGRRARPEQARHAGKEKLKPNGKEPQAKC</sequence>
<dbReference type="Proteomes" id="UP000003490">
    <property type="component" value="Unassembled WGS sequence"/>
</dbReference>
<feature type="compositionally biased region" description="Basic and acidic residues" evidence="1">
    <location>
        <begin position="28"/>
        <end position="52"/>
    </location>
</feature>
<evidence type="ECO:0000256" key="1">
    <source>
        <dbReference type="SAM" id="MobiDB-lite"/>
    </source>
</evidence>
<evidence type="ECO:0000313" key="2">
    <source>
        <dbReference type="EMBL" id="EDO61721.1"/>
    </source>
</evidence>
<reference evidence="2 3" key="1">
    <citation type="submission" date="2007-08" db="EMBL/GenBank/DDBJ databases">
        <title>Draft genome sequence of Clostridium leptum (DSM 753).</title>
        <authorList>
            <person name="Sudarsanam P."/>
            <person name="Ley R."/>
            <person name="Guruge J."/>
            <person name="Turnbaugh P.J."/>
            <person name="Mahowald M."/>
            <person name="Liep D."/>
            <person name="Gordon J."/>
        </authorList>
    </citation>
    <scope>NUCLEOTIDE SEQUENCE [LARGE SCALE GENOMIC DNA]</scope>
    <source>
        <strain evidence="2 3">DSM 753</strain>
    </source>
</reference>
<dbReference type="AlphaFoldDB" id="A7VRP1"/>
<comment type="caution">
    <text evidence="2">The sequence shown here is derived from an EMBL/GenBank/DDBJ whole genome shotgun (WGS) entry which is preliminary data.</text>
</comment>
<accession>A7VRP1</accession>
<dbReference type="EMBL" id="ABCB02000017">
    <property type="protein sequence ID" value="EDO61721.1"/>
    <property type="molecule type" value="Genomic_DNA"/>
</dbReference>
<evidence type="ECO:0000313" key="3">
    <source>
        <dbReference type="Proteomes" id="UP000003490"/>
    </source>
</evidence>
<dbReference type="HOGENOM" id="CLU_3078409_0_0_9"/>
<name>A7VRP1_9FIRM</name>
<reference evidence="2 3" key="2">
    <citation type="submission" date="2007-08" db="EMBL/GenBank/DDBJ databases">
        <authorList>
            <person name="Fulton L."/>
            <person name="Clifton S."/>
            <person name="Fulton B."/>
            <person name="Xu J."/>
            <person name="Minx P."/>
            <person name="Pepin K.H."/>
            <person name="Johnson M."/>
            <person name="Thiruvilangam P."/>
            <person name="Bhonagiri V."/>
            <person name="Nash W.E."/>
            <person name="Wang C."/>
            <person name="Mardis E.R."/>
            <person name="Wilson R.K."/>
        </authorList>
    </citation>
    <scope>NUCLEOTIDE SEQUENCE [LARGE SCALE GENOMIC DNA]</scope>
    <source>
        <strain evidence="2 3">DSM 753</strain>
    </source>
</reference>
<feature type="region of interest" description="Disordered" evidence="1">
    <location>
        <begin position="17"/>
        <end position="52"/>
    </location>
</feature>
<protein>
    <submittedName>
        <fullName evidence="2">Uncharacterized protein</fullName>
    </submittedName>
</protein>
<organism evidence="2 3">
    <name type="scientific">[Clostridium] leptum DSM 753</name>
    <dbReference type="NCBI Taxonomy" id="428125"/>
    <lineage>
        <taxon>Bacteria</taxon>
        <taxon>Bacillati</taxon>
        <taxon>Bacillota</taxon>
        <taxon>Clostridia</taxon>
        <taxon>Eubacteriales</taxon>
        <taxon>Oscillospiraceae</taxon>
        <taxon>Oscillospiraceae incertae sedis</taxon>
    </lineage>
</organism>
<gene>
    <name evidence="2" type="ORF">CLOLEP_01225</name>
</gene>